<dbReference type="SMART" id="SM00855">
    <property type="entry name" value="PGAM"/>
    <property type="match status" value="1"/>
</dbReference>
<dbReference type="PANTHER" id="PTHR48100">
    <property type="entry name" value="BROAD-SPECIFICITY PHOSPHATASE YOR283W-RELATED"/>
    <property type="match status" value="1"/>
</dbReference>
<dbReference type="OrthoDB" id="9781415at2"/>
<dbReference type="PANTHER" id="PTHR48100:SF59">
    <property type="entry name" value="ADENOSYLCOBALAMIN_ALPHA-RIBAZOLE PHOSPHATASE"/>
    <property type="match status" value="1"/>
</dbReference>
<gene>
    <name evidence="3" type="ORF">C7I84_07870</name>
</gene>
<dbReference type="SUPFAM" id="SSF53254">
    <property type="entry name" value="Phosphoglycerate mutase-like"/>
    <property type="match status" value="1"/>
</dbReference>
<sequence length="195" mass="22377">MLPLVYFVRHGQTAWNLEGRLQGQAENDITELGRQQADRNGARLRELIDDPEKFDFVASPMRRTRETMERVRAAMGLPPKVYVTDPRLVEVSFGDWQGFTFIELEQAEPGCTVARHKDKWNFVPPGAGAESYQMLLDRVRPWLEALDRPTVCVTHGGVIRTVFRMLADTPPRGAARLEIFQDRVLRVEDGELEWL</sequence>
<dbReference type="Proteomes" id="UP000241229">
    <property type="component" value="Unassembled WGS sequence"/>
</dbReference>
<feature type="binding site" evidence="2">
    <location>
        <begin position="9"/>
        <end position="16"/>
    </location>
    <ligand>
        <name>substrate</name>
    </ligand>
</feature>
<dbReference type="InterPro" id="IPR050275">
    <property type="entry name" value="PGM_Phosphatase"/>
</dbReference>
<proteinExistence type="predicted"/>
<evidence type="ECO:0000256" key="1">
    <source>
        <dbReference type="PIRSR" id="PIRSR613078-1"/>
    </source>
</evidence>
<protein>
    <submittedName>
        <fullName evidence="3">Histidine phosphatase family protein</fullName>
    </submittedName>
</protein>
<feature type="active site" description="Proton donor/acceptor" evidence="1">
    <location>
        <position position="90"/>
    </location>
</feature>
<dbReference type="Gene3D" id="3.40.50.1240">
    <property type="entry name" value="Phosphoglycerate mutase-like"/>
    <property type="match status" value="1"/>
</dbReference>
<evidence type="ECO:0000313" key="4">
    <source>
        <dbReference type="Proteomes" id="UP000241229"/>
    </source>
</evidence>
<dbReference type="Pfam" id="PF00300">
    <property type="entry name" value="His_Phos_1"/>
    <property type="match status" value="1"/>
</dbReference>
<dbReference type="AlphaFoldDB" id="A0A2P7SJ66"/>
<dbReference type="InterPro" id="IPR029033">
    <property type="entry name" value="His_PPase_superfam"/>
</dbReference>
<evidence type="ECO:0000256" key="2">
    <source>
        <dbReference type="PIRSR" id="PIRSR613078-2"/>
    </source>
</evidence>
<evidence type="ECO:0000313" key="3">
    <source>
        <dbReference type="EMBL" id="PSJ62517.1"/>
    </source>
</evidence>
<name>A0A2P7SJ66_9HYPH</name>
<feature type="active site" description="Tele-phosphohistidine intermediate" evidence="1">
    <location>
        <position position="10"/>
    </location>
</feature>
<dbReference type="InterPro" id="IPR013078">
    <property type="entry name" value="His_Pase_superF_clade-1"/>
</dbReference>
<accession>A0A2P7SJ66</accession>
<comment type="caution">
    <text evidence="3">The sequence shown here is derived from an EMBL/GenBank/DDBJ whole genome shotgun (WGS) entry which is preliminary data.</text>
</comment>
<dbReference type="CDD" id="cd07067">
    <property type="entry name" value="HP_PGM_like"/>
    <property type="match status" value="1"/>
</dbReference>
<dbReference type="GO" id="GO:0016791">
    <property type="term" value="F:phosphatase activity"/>
    <property type="evidence" value="ECO:0007669"/>
    <property type="project" value="TreeGrafter"/>
</dbReference>
<dbReference type="GO" id="GO:0005737">
    <property type="term" value="C:cytoplasm"/>
    <property type="evidence" value="ECO:0007669"/>
    <property type="project" value="TreeGrafter"/>
</dbReference>
<reference evidence="3 4" key="1">
    <citation type="submission" date="2018-03" db="EMBL/GenBank/DDBJ databases">
        <title>The draft genome of Mesorhizobium sp. 6GN-30.</title>
        <authorList>
            <person name="Liu L."/>
            <person name="Li L."/>
            <person name="Wang T."/>
            <person name="Zhang X."/>
            <person name="Liang L."/>
        </authorList>
    </citation>
    <scope>NUCLEOTIDE SEQUENCE [LARGE SCALE GENOMIC DNA]</scope>
    <source>
        <strain evidence="3 4">6GN30</strain>
    </source>
</reference>
<feature type="binding site" evidence="2">
    <location>
        <position position="63"/>
    </location>
    <ligand>
        <name>substrate</name>
    </ligand>
</feature>
<organism evidence="3 4">
    <name type="scientific">Kumtagia ephedrae</name>
    <dbReference type="NCBI Taxonomy" id="2116701"/>
    <lineage>
        <taxon>Bacteria</taxon>
        <taxon>Pseudomonadati</taxon>
        <taxon>Pseudomonadota</taxon>
        <taxon>Alphaproteobacteria</taxon>
        <taxon>Hyphomicrobiales</taxon>
        <taxon>Phyllobacteriaceae</taxon>
        <taxon>Kumtagia</taxon>
    </lineage>
</organism>
<dbReference type="RefSeq" id="WP_106771619.1">
    <property type="nucleotide sequence ID" value="NZ_PXYK01000006.1"/>
</dbReference>
<keyword evidence="4" id="KW-1185">Reference proteome</keyword>
<dbReference type="EMBL" id="PXYK01000006">
    <property type="protein sequence ID" value="PSJ62517.1"/>
    <property type="molecule type" value="Genomic_DNA"/>
</dbReference>
<dbReference type="PIRSF" id="PIRSF000709">
    <property type="entry name" value="6PFK_2-Ptase"/>
    <property type="match status" value="1"/>
</dbReference>